<evidence type="ECO:0000259" key="3">
    <source>
        <dbReference type="Pfam" id="PF05175"/>
    </source>
</evidence>
<organism evidence="4 5">
    <name type="scientific">Methylophilus medardicus</name>
    <dbReference type="NCBI Taxonomy" id="2588534"/>
    <lineage>
        <taxon>Bacteria</taxon>
        <taxon>Pseudomonadati</taxon>
        <taxon>Pseudomonadota</taxon>
        <taxon>Betaproteobacteria</taxon>
        <taxon>Nitrosomonadales</taxon>
        <taxon>Methylophilaceae</taxon>
        <taxon>Methylophilus</taxon>
    </lineage>
</organism>
<proteinExistence type="predicted"/>
<dbReference type="EMBL" id="CP040946">
    <property type="protein sequence ID" value="QDC43790.1"/>
    <property type="molecule type" value="Genomic_DNA"/>
</dbReference>
<accession>A0A5B8CRQ2</accession>
<dbReference type="GO" id="GO:0036009">
    <property type="term" value="F:protein-glutamine N-methyltransferase activity"/>
    <property type="evidence" value="ECO:0007669"/>
    <property type="project" value="TreeGrafter"/>
</dbReference>
<dbReference type="Proteomes" id="UP000311008">
    <property type="component" value="Chromosome"/>
</dbReference>
<evidence type="ECO:0000256" key="2">
    <source>
        <dbReference type="ARBA" id="ARBA00022691"/>
    </source>
</evidence>
<keyword evidence="2" id="KW-0949">S-adenosyl-L-methionine</keyword>
<dbReference type="PANTHER" id="PTHR18895">
    <property type="entry name" value="HEMK METHYLTRANSFERASE"/>
    <property type="match status" value="1"/>
</dbReference>
<evidence type="ECO:0000256" key="1">
    <source>
        <dbReference type="ARBA" id="ARBA00022603"/>
    </source>
</evidence>
<evidence type="ECO:0000313" key="5">
    <source>
        <dbReference type="Proteomes" id="UP000311008"/>
    </source>
</evidence>
<feature type="domain" description="Methyltransferase small" evidence="3">
    <location>
        <begin position="197"/>
        <end position="314"/>
    </location>
</feature>
<reference evidence="5" key="1">
    <citation type="journal article" date="2019" name="ISME J.">
        <title>Evolution in action: habitat transition from sediment to the pelagial leads to genome streamlining in Methylophilaceae.</title>
        <authorList>
            <person name="Salcher M."/>
            <person name="Schaefle D."/>
            <person name="Kaspar M."/>
            <person name="Neuenschwander S.M."/>
            <person name="Ghai R."/>
        </authorList>
    </citation>
    <scope>NUCLEOTIDE SEQUENCE [LARGE SCALE GENOMIC DNA]</scope>
    <source>
        <strain evidence="5">MMS-M-51</strain>
    </source>
</reference>
<dbReference type="InterPro" id="IPR002052">
    <property type="entry name" value="DNA_methylase_N6_adenine_CS"/>
</dbReference>
<dbReference type="KEGG" id="mmec:FIU01_04150"/>
<keyword evidence="5" id="KW-1185">Reference proteome</keyword>
<name>A0A5B8CRQ2_9PROT</name>
<keyword evidence="1 4" id="KW-0489">Methyltransferase</keyword>
<keyword evidence="4" id="KW-0808">Transferase</keyword>
<evidence type="ECO:0000313" key="4">
    <source>
        <dbReference type="EMBL" id="QDC43790.1"/>
    </source>
</evidence>
<dbReference type="Pfam" id="PF05175">
    <property type="entry name" value="MTS"/>
    <property type="match status" value="1"/>
</dbReference>
<gene>
    <name evidence="4" type="ORF">FIU01_04150</name>
</gene>
<dbReference type="CDD" id="cd02440">
    <property type="entry name" value="AdoMet_MTases"/>
    <property type="match status" value="1"/>
</dbReference>
<dbReference type="InterPro" id="IPR050320">
    <property type="entry name" value="N5-glutamine_MTase"/>
</dbReference>
<protein>
    <submittedName>
        <fullName evidence="4">Class I SAM-dependent methyltransferase</fullName>
    </submittedName>
</protein>
<dbReference type="InterPro" id="IPR029063">
    <property type="entry name" value="SAM-dependent_MTases_sf"/>
</dbReference>
<sequence length="376" mass="41366">MIQINWYEKNKTQAADWQSEAGNPPPKAVVIADDTTKADEAYRLACEGTALLYRGDFQNAKQLLQAITRRVDRKPAKPVETMLEAFHQHRARQIGRANITNKVLIELKYGVCDLPRAPDVKVAVQAALTMDGHSLDKLPARLVLSLRELLGMVGAHEWRKKGVAIQALRSTIHAYYGVYSPVRGEYLDLIDQAPLNQPQVAWDIGTGTGVIAAILVARGVKQVIATDNQPRALACANDNVQRLNMQTNIQVQQADLFPAGKADLIVCNPPWLPAKANAPIEHAIYDPDSQMLKGFLNGLKTHLNEQGEAWLIMSNLAEEIGLRAPEALLGWIDAAGLQVIDKQDVAPKHAKATDQSDPLYAARAKEVTSLYRLKCA</sequence>
<dbReference type="PROSITE" id="PS00092">
    <property type="entry name" value="N6_MTASE"/>
    <property type="match status" value="1"/>
</dbReference>
<dbReference type="GO" id="GO:0032259">
    <property type="term" value="P:methylation"/>
    <property type="evidence" value="ECO:0007669"/>
    <property type="project" value="UniProtKB-KW"/>
</dbReference>
<dbReference type="GO" id="GO:0003676">
    <property type="term" value="F:nucleic acid binding"/>
    <property type="evidence" value="ECO:0007669"/>
    <property type="project" value="InterPro"/>
</dbReference>
<dbReference type="AlphaFoldDB" id="A0A5B8CRQ2"/>
<dbReference type="OrthoDB" id="267914at2"/>
<dbReference type="RefSeq" id="WP_140003138.1">
    <property type="nucleotide sequence ID" value="NZ_CP040946.1"/>
</dbReference>
<dbReference type="PANTHER" id="PTHR18895:SF74">
    <property type="entry name" value="MTRF1L RELEASE FACTOR GLUTAMINE METHYLTRANSFERASE"/>
    <property type="match status" value="1"/>
</dbReference>
<dbReference type="Gene3D" id="3.40.50.150">
    <property type="entry name" value="Vaccinia Virus protein VP39"/>
    <property type="match status" value="1"/>
</dbReference>
<dbReference type="SUPFAM" id="SSF53335">
    <property type="entry name" value="S-adenosyl-L-methionine-dependent methyltransferases"/>
    <property type="match status" value="1"/>
</dbReference>
<dbReference type="InterPro" id="IPR007848">
    <property type="entry name" value="Small_mtfrase_dom"/>
</dbReference>